<gene>
    <name evidence="2" type="ORF">SAMN04487947_3497</name>
</gene>
<dbReference type="STRING" id="553469.SAMN04487947_3497"/>
<accession>A0A1I6IPT5</accession>
<organism evidence="2 3">
    <name type="scientific">Halogeometricum rufum</name>
    <dbReference type="NCBI Taxonomy" id="553469"/>
    <lineage>
        <taxon>Archaea</taxon>
        <taxon>Methanobacteriati</taxon>
        <taxon>Methanobacteriota</taxon>
        <taxon>Stenosarchaea group</taxon>
        <taxon>Halobacteria</taxon>
        <taxon>Halobacteriales</taxon>
        <taxon>Haloferacaceae</taxon>
        <taxon>Halogeometricum</taxon>
    </lineage>
</organism>
<dbReference type="Proteomes" id="UP000198531">
    <property type="component" value="Unassembled WGS sequence"/>
</dbReference>
<evidence type="ECO:0000313" key="2">
    <source>
        <dbReference type="EMBL" id="SFR68765.1"/>
    </source>
</evidence>
<dbReference type="RefSeq" id="WP_089810024.1">
    <property type="nucleotide sequence ID" value="NZ_FOYT01000004.1"/>
</dbReference>
<evidence type="ECO:0000256" key="1">
    <source>
        <dbReference type="SAM" id="MobiDB-lite"/>
    </source>
</evidence>
<feature type="region of interest" description="Disordered" evidence="1">
    <location>
        <begin position="89"/>
        <end position="111"/>
    </location>
</feature>
<dbReference type="AlphaFoldDB" id="A0A1I6IPT5"/>
<feature type="compositionally biased region" description="Basic and acidic residues" evidence="1">
    <location>
        <begin position="89"/>
        <end position="104"/>
    </location>
</feature>
<proteinExistence type="predicted"/>
<reference evidence="3" key="1">
    <citation type="submission" date="2016-10" db="EMBL/GenBank/DDBJ databases">
        <authorList>
            <person name="Varghese N."/>
            <person name="Submissions S."/>
        </authorList>
    </citation>
    <scope>NUCLEOTIDE SEQUENCE [LARGE SCALE GENOMIC DNA]</scope>
    <source>
        <strain evidence="3">CGMCC 1.7736</strain>
    </source>
</reference>
<sequence>MRSNPLAVSPSSPEELDAFLSETAPDAAYEFHLSVGPSTPRFASSVERLGLDGPFDGAVYRFVHADGCGETNVAAEFVARVLVAEDLRTEATRTGRGDANRVTDRQTGGRA</sequence>
<protein>
    <submittedName>
        <fullName evidence="2">Uncharacterized protein</fullName>
    </submittedName>
</protein>
<dbReference type="EMBL" id="FOYT01000004">
    <property type="protein sequence ID" value="SFR68765.1"/>
    <property type="molecule type" value="Genomic_DNA"/>
</dbReference>
<keyword evidence="3" id="KW-1185">Reference proteome</keyword>
<evidence type="ECO:0000313" key="3">
    <source>
        <dbReference type="Proteomes" id="UP000198531"/>
    </source>
</evidence>
<name>A0A1I6IPT5_9EURY</name>